<dbReference type="PROSITE" id="PS51707">
    <property type="entry name" value="CYTH"/>
    <property type="match status" value="1"/>
</dbReference>
<gene>
    <name evidence="2" type="ORF">AB4Y30_05940</name>
</gene>
<dbReference type="SMART" id="SM01118">
    <property type="entry name" value="CYTH"/>
    <property type="match status" value="1"/>
</dbReference>
<evidence type="ECO:0000259" key="1">
    <source>
        <dbReference type="PROSITE" id="PS51707"/>
    </source>
</evidence>
<protein>
    <submittedName>
        <fullName evidence="2">CYTH domain-containing protein</fullName>
    </submittedName>
</protein>
<organism evidence="2">
    <name type="scientific">Ornithinibacillus sp. 4-3</name>
    <dbReference type="NCBI Taxonomy" id="3231488"/>
    <lineage>
        <taxon>Bacteria</taxon>
        <taxon>Bacillati</taxon>
        <taxon>Bacillota</taxon>
        <taxon>Bacilli</taxon>
        <taxon>Bacillales</taxon>
        <taxon>Bacillaceae</taxon>
        <taxon>Ornithinibacillus</taxon>
    </lineage>
</organism>
<dbReference type="SUPFAM" id="SSF55154">
    <property type="entry name" value="CYTH-like phosphatases"/>
    <property type="match status" value="1"/>
</dbReference>
<dbReference type="CDD" id="cd07762">
    <property type="entry name" value="CYTH-like_Pase_1"/>
    <property type="match status" value="1"/>
</dbReference>
<dbReference type="AlphaFoldDB" id="A0AB39HNX7"/>
<accession>A0AB39HNX7</accession>
<name>A0AB39HNX7_9BACI</name>
<feature type="domain" description="CYTH" evidence="1">
    <location>
        <begin position="4"/>
        <end position="191"/>
    </location>
</feature>
<dbReference type="EMBL" id="CP162599">
    <property type="protein sequence ID" value="XDK33894.1"/>
    <property type="molecule type" value="Genomic_DNA"/>
</dbReference>
<dbReference type="InterPro" id="IPR023577">
    <property type="entry name" value="CYTH_domain"/>
</dbReference>
<dbReference type="InterPro" id="IPR009195">
    <property type="entry name" value="Uncharacterised_YjbK"/>
</dbReference>
<dbReference type="RefSeq" id="WP_368654572.1">
    <property type="nucleotide sequence ID" value="NZ_CP162599.1"/>
</dbReference>
<dbReference type="Pfam" id="PF01928">
    <property type="entry name" value="CYTH"/>
    <property type="match status" value="1"/>
</dbReference>
<reference evidence="2" key="1">
    <citation type="submission" date="2024-07" db="EMBL/GenBank/DDBJ databases">
        <title>Halotolerant mesophilic bacterium Ornithinibacillus sp. 4-3, sp. nov., isolated from soil.</title>
        <authorList>
            <person name="Sidarenka A.V."/>
            <person name="Guliayeva D.E."/>
            <person name="Leanovich S.I."/>
            <person name="Hileuskaya K.S."/>
            <person name="Akhremchuk A.E."/>
            <person name="Sikolenko M.A."/>
            <person name="Valentovich L.N."/>
        </authorList>
    </citation>
    <scope>NUCLEOTIDE SEQUENCE</scope>
    <source>
        <strain evidence="2">4-3</strain>
    </source>
</reference>
<evidence type="ECO:0000313" key="2">
    <source>
        <dbReference type="EMBL" id="XDK33894.1"/>
    </source>
</evidence>
<dbReference type="Gene3D" id="2.40.320.10">
    <property type="entry name" value="Hypothetical Protein Pfu-838710-001"/>
    <property type="match status" value="1"/>
</dbReference>
<dbReference type="PIRSF" id="PIRSF012526">
    <property type="entry name" value="CYTH_UCP012526"/>
    <property type="match status" value="1"/>
</dbReference>
<dbReference type="InterPro" id="IPR033469">
    <property type="entry name" value="CYTH-like_dom_sf"/>
</dbReference>
<sequence>MSQEIEIEYKNLLTKEEFIRLLHEYPFPEKPESQTNYYFDTENFELATHRYALRIRSKNNQFQLTLKQPHPDGILETHDRLTEEDFEAWMQGEPSSAQHVEKQINKIGISLKDMIFFGSLTTTRYETTDQEVTLVLDHSIYNGKEDYELELEAPNQQVGSKKFQQILTTHGIITRDTPTKIERFFKTLPQETQVKLKPKA</sequence>
<proteinExistence type="predicted"/>